<reference evidence="1" key="1">
    <citation type="submission" date="2022-10" db="EMBL/GenBank/DDBJ databases">
        <authorList>
            <person name="Yu W.X."/>
        </authorList>
    </citation>
    <scope>NUCLEOTIDE SEQUENCE</scope>
    <source>
        <strain evidence="1">AAT</strain>
    </source>
</reference>
<dbReference type="EMBL" id="JAPDPJ010000040">
    <property type="protein sequence ID" value="MCW3787945.1"/>
    <property type="molecule type" value="Genomic_DNA"/>
</dbReference>
<name>A0AAE3M7G3_9BACT</name>
<evidence type="ECO:0000313" key="1">
    <source>
        <dbReference type="EMBL" id="MCW3787945.1"/>
    </source>
</evidence>
<dbReference type="AlphaFoldDB" id="A0AAE3M7G3"/>
<keyword evidence="2" id="KW-1185">Reference proteome</keyword>
<comment type="caution">
    <text evidence="1">The sequence shown here is derived from an EMBL/GenBank/DDBJ whole genome shotgun (WGS) entry which is preliminary data.</text>
</comment>
<evidence type="ECO:0000313" key="2">
    <source>
        <dbReference type="Proteomes" id="UP001209229"/>
    </source>
</evidence>
<dbReference type="Proteomes" id="UP001209229">
    <property type="component" value="Unassembled WGS sequence"/>
</dbReference>
<accession>A0AAE3M7G3</accession>
<sequence>MLLLSINVFTQTYNGDNYRKEISPTKNDILLIADGTSLGVLSSAR</sequence>
<organism evidence="1 2">
    <name type="scientific">Plebeiibacterium sediminum</name>
    <dbReference type="NCBI Taxonomy" id="2992112"/>
    <lineage>
        <taxon>Bacteria</taxon>
        <taxon>Pseudomonadati</taxon>
        <taxon>Bacteroidota</taxon>
        <taxon>Bacteroidia</taxon>
        <taxon>Marinilabiliales</taxon>
        <taxon>Marinilabiliaceae</taxon>
        <taxon>Plebeiibacterium</taxon>
    </lineage>
</organism>
<gene>
    <name evidence="1" type="ORF">OM075_15830</name>
</gene>
<protein>
    <submittedName>
        <fullName evidence="1">Uncharacterized protein</fullName>
    </submittedName>
</protein>
<proteinExistence type="predicted"/>
<dbReference type="RefSeq" id="WP_301191509.1">
    <property type="nucleotide sequence ID" value="NZ_JAPDPJ010000040.1"/>
</dbReference>